<evidence type="ECO:0000256" key="1">
    <source>
        <dbReference type="ARBA" id="ARBA00001974"/>
    </source>
</evidence>
<dbReference type="InterPro" id="IPR036188">
    <property type="entry name" value="FAD/NAD-bd_sf"/>
</dbReference>
<reference evidence="5 6" key="1">
    <citation type="submission" date="2020-08" db="EMBL/GenBank/DDBJ databases">
        <title>Genomic Encyclopedia of Type Strains, Phase IV (KMG-IV): sequencing the most valuable type-strain genomes for metagenomic binning, comparative biology and taxonomic classification.</title>
        <authorList>
            <person name="Goeker M."/>
        </authorList>
    </citation>
    <scope>NUCLEOTIDE SEQUENCE [LARGE SCALE GENOMIC DNA]</scope>
    <source>
        <strain evidence="5 6">DSM 100039</strain>
    </source>
</reference>
<dbReference type="PRINTS" id="PR00420">
    <property type="entry name" value="RNGMNOXGNASE"/>
</dbReference>
<dbReference type="Gene3D" id="3.40.30.120">
    <property type="match status" value="1"/>
</dbReference>
<sequence length="524" mass="56816">MSMSKTKVLIAGAGPTGLTLALWLTRLGVPVRIFDKASAPGETSRALAVQARTLEFHRQIGIVEDVLAAGVRIEQLTVHTPAGIAATLPLADFGRGISPYPFAFALPQDIHERVLITHLERAGIEVERDTELVAFEDKGDAVVATLNRDGRTETVSAAYLAGCDGARSAVRHGLNIGFPGGTYEQSFYVADVDGRGDVTRNGMDTVISAYGFAIVMPVRQSGSLRLIGIVPKAHEADESITFETIRADVERDTGVAVDKVNWFSTYRVHHRVAERFRVGRVFLTGDAGHIHSPAGGQGMNTGMGDAVNLAWKLAAVVQGRADARLLDSYEPERIAFARKLIDSTDQAFRVATSRSRLVGLFRRYLMPRILRIALGTTTGSRAFFGLISQTRIQYRESAISSGKAGRIEGGDRLPYVAGAKDDNFEPLRSLDWQVHVYGELNAEFRAMLAPAGIPIHAFAWSDMAKAAGLQRDGAYLVRPDGHVALASPVQEAAAFQRYIASLAIRPRIAERAPYRISGTMHSLA</sequence>
<dbReference type="SUPFAM" id="SSF51905">
    <property type="entry name" value="FAD/NAD(P)-binding domain"/>
    <property type="match status" value="1"/>
</dbReference>
<dbReference type="Gene3D" id="3.50.50.60">
    <property type="entry name" value="FAD/NAD(P)-binding domain"/>
    <property type="match status" value="1"/>
</dbReference>
<dbReference type="InterPro" id="IPR050641">
    <property type="entry name" value="RIFMO-like"/>
</dbReference>
<keyword evidence="3" id="KW-0274">FAD</keyword>
<dbReference type="RefSeq" id="WP_184871047.1">
    <property type="nucleotide sequence ID" value="NZ_JACHEF010000001.1"/>
</dbReference>
<dbReference type="AlphaFoldDB" id="A0A841PDB0"/>
<evidence type="ECO:0000256" key="2">
    <source>
        <dbReference type="ARBA" id="ARBA00022630"/>
    </source>
</evidence>
<evidence type="ECO:0000259" key="4">
    <source>
        <dbReference type="Pfam" id="PF01494"/>
    </source>
</evidence>
<evidence type="ECO:0000313" key="6">
    <source>
        <dbReference type="Proteomes" id="UP000556329"/>
    </source>
</evidence>
<name>A0A841PDB0_9HYPH</name>
<protein>
    <submittedName>
        <fullName evidence="5">2-polyprenyl-6-methoxyphenol hydroxylase-like FAD-dependent oxidoreductase</fullName>
    </submittedName>
</protein>
<proteinExistence type="predicted"/>
<dbReference type="Pfam" id="PF01494">
    <property type="entry name" value="FAD_binding_3"/>
    <property type="match status" value="1"/>
</dbReference>
<organism evidence="5 6">
    <name type="scientific">Mesorhizobium sangaii</name>
    <dbReference type="NCBI Taxonomy" id="505389"/>
    <lineage>
        <taxon>Bacteria</taxon>
        <taxon>Pseudomonadati</taxon>
        <taxon>Pseudomonadota</taxon>
        <taxon>Alphaproteobacteria</taxon>
        <taxon>Hyphomicrobiales</taxon>
        <taxon>Phyllobacteriaceae</taxon>
        <taxon>Mesorhizobium</taxon>
    </lineage>
</organism>
<keyword evidence="6" id="KW-1185">Reference proteome</keyword>
<dbReference type="EMBL" id="JACHEF010000001">
    <property type="protein sequence ID" value="MBB6407889.1"/>
    <property type="molecule type" value="Genomic_DNA"/>
</dbReference>
<dbReference type="Gene3D" id="3.30.70.2450">
    <property type="match status" value="1"/>
</dbReference>
<dbReference type="Proteomes" id="UP000556329">
    <property type="component" value="Unassembled WGS sequence"/>
</dbReference>
<evidence type="ECO:0000256" key="3">
    <source>
        <dbReference type="ARBA" id="ARBA00022827"/>
    </source>
</evidence>
<accession>A0A841PDB0</accession>
<dbReference type="GO" id="GO:0016709">
    <property type="term" value="F:oxidoreductase activity, acting on paired donors, with incorporation or reduction of molecular oxygen, NAD(P)H as one donor, and incorporation of one atom of oxygen"/>
    <property type="evidence" value="ECO:0007669"/>
    <property type="project" value="UniProtKB-ARBA"/>
</dbReference>
<dbReference type="PANTHER" id="PTHR43004">
    <property type="entry name" value="TRK SYSTEM POTASSIUM UPTAKE PROTEIN"/>
    <property type="match status" value="1"/>
</dbReference>
<comment type="caution">
    <text evidence="5">The sequence shown here is derived from an EMBL/GenBank/DDBJ whole genome shotgun (WGS) entry which is preliminary data.</text>
</comment>
<dbReference type="InterPro" id="IPR002938">
    <property type="entry name" value="FAD-bd"/>
</dbReference>
<keyword evidence="2" id="KW-0285">Flavoprotein</keyword>
<comment type="cofactor">
    <cofactor evidence="1">
        <name>FAD</name>
        <dbReference type="ChEBI" id="CHEBI:57692"/>
    </cofactor>
</comment>
<dbReference type="PANTHER" id="PTHR43004:SF19">
    <property type="entry name" value="BINDING MONOOXYGENASE, PUTATIVE (JCVI)-RELATED"/>
    <property type="match status" value="1"/>
</dbReference>
<dbReference type="GO" id="GO:0071949">
    <property type="term" value="F:FAD binding"/>
    <property type="evidence" value="ECO:0007669"/>
    <property type="project" value="InterPro"/>
</dbReference>
<gene>
    <name evidence="5" type="ORF">HNQ71_000533</name>
</gene>
<evidence type="ECO:0000313" key="5">
    <source>
        <dbReference type="EMBL" id="MBB6407889.1"/>
    </source>
</evidence>
<feature type="domain" description="FAD-binding" evidence="4">
    <location>
        <begin position="5"/>
        <end position="343"/>
    </location>
</feature>